<accession>A0A6S7K3I3</accession>
<reference evidence="4" key="1">
    <citation type="submission" date="2020-04" db="EMBL/GenBank/DDBJ databases">
        <authorList>
            <person name="Alioto T."/>
            <person name="Alioto T."/>
            <person name="Gomez Garrido J."/>
        </authorList>
    </citation>
    <scope>NUCLEOTIDE SEQUENCE</scope>
    <source>
        <strain evidence="4">A484AB</strain>
    </source>
</reference>
<keyword evidence="5" id="KW-1185">Reference proteome</keyword>
<dbReference type="OrthoDB" id="1875751at2759"/>
<evidence type="ECO:0000256" key="1">
    <source>
        <dbReference type="ARBA" id="ARBA00022737"/>
    </source>
</evidence>
<sequence length="293" mass="31330">MAEDQADRELKSLCKLFIGGIPRTITDEELAEHFLQFTEDDSLNDCVVIKDEMKNSRGFGFVTYNKLSDTDNCLANRPHNLGTKEVEVKHAIPRDEKIETNHVRTNKIFVGGLSKEATEEELTSVIENHVLAAGESLNAKITKCDIIKEKETGEPRGFAFLDMASEDDADKVVIVKHFDIAGRRVELKKAEPKGGSGGGRGGGSRGRGGRGARGGGGGRNTSQFGGAGGWGFNDQFGGAGGGFTMDYGAYGGYGGGGYGFDSMGAFNQYAQQASSYGPSRAATGRYRGRNGPY</sequence>
<dbReference type="GO" id="GO:0006417">
    <property type="term" value="P:regulation of translation"/>
    <property type="evidence" value="ECO:0007669"/>
    <property type="project" value="TreeGrafter"/>
</dbReference>
<dbReference type="Pfam" id="PF00076">
    <property type="entry name" value="RRM_1"/>
    <property type="match status" value="2"/>
</dbReference>
<keyword evidence="2" id="KW-0694">RNA-binding</keyword>
<evidence type="ECO:0000256" key="3">
    <source>
        <dbReference type="SAM" id="MobiDB-lite"/>
    </source>
</evidence>
<feature type="compositionally biased region" description="Gly residues" evidence="3">
    <location>
        <begin position="194"/>
        <end position="223"/>
    </location>
</feature>
<name>A0A6S7K3I3_PARCT</name>
<organism evidence="4 5">
    <name type="scientific">Paramuricea clavata</name>
    <name type="common">Red gorgonian</name>
    <name type="synonym">Violescent sea-whip</name>
    <dbReference type="NCBI Taxonomy" id="317549"/>
    <lineage>
        <taxon>Eukaryota</taxon>
        <taxon>Metazoa</taxon>
        <taxon>Cnidaria</taxon>
        <taxon>Anthozoa</taxon>
        <taxon>Octocorallia</taxon>
        <taxon>Malacalcyonacea</taxon>
        <taxon>Plexauridae</taxon>
        <taxon>Paramuricea</taxon>
    </lineage>
</organism>
<comment type="caution">
    <text evidence="4">The sequence shown here is derived from an EMBL/GenBank/DDBJ whole genome shotgun (WGS) entry which is preliminary data.</text>
</comment>
<dbReference type="Proteomes" id="UP001152795">
    <property type="component" value="Unassembled WGS sequence"/>
</dbReference>
<gene>
    <name evidence="4" type="ORF">PACLA_8A047609</name>
</gene>
<evidence type="ECO:0000313" key="4">
    <source>
        <dbReference type="EMBL" id="CAB4039935.1"/>
    </source>
</evidence>
<dbReference type="AlphaFoldDB" id="A0A6S7K3I3"/>
<feature type="region of interest" description="Disordered" evidence="3">
    <location>
        <begin position="189"/>
        <end position="223"/>
    </location>
</feature>
<protein>
    <submittedName>
        <fullName evidence="4">Heterogeneous nuclear ribonucleo A0</fullName>
    </submittedName>
</protein>
<dbReference type="GO" id="GO:0003729">
    <property type="term" value="F:mRNA binding"/>
    <property type="evidence" value="ECO:0007669"/>
    <property type="project" value="TreeGrafter"/>
</dbReference>
<dbReference type="EMBL" id="CACRXK020026076">
    <property type="protein sequence ID" value="CAB4039935.1"/>
    <property type="molecule type" value="Genomic_DNA"/>
</dbReference>
<dbReference type="InterPro" id="IPR000504">
    <property type="entry name" value="RRM_dom"/>
</dbReference>
<evidence type="ECO:0000313" key="5">
    <source>
        <dbReference type="Proteomes" id="UP001152795"/>
    </source>
</evidence>
<dbReference type="PROSITE" id="PS50102">
    <property type="entry name" value="RRM"/>
    <property type="match status" value="2"/>
</dbReference>
<dbReference type="InterPro" id="IPR035979">
    <property type="entry name" value="RBD_domain_sf"/>
</dbReference>
<dbReference type="Gene3D" id="3.30.70.330">
    <property type="match status" value="2"/>
</dbReference>
<dbReference type="PANTHER" id="PTHR48032">
    <property type="entry name" value="RNA-BINDING PROTEIN MUSASHI HOMOLOG RBP6"/>
    <property type="match status" value="1"/>
</dbReference>
<proteinExistence type="predicted"/>
<dbReference type="SMART" id="SM00360">
    <property type="entry name" value="RRM"/>
    <property type="match status" value="2"/>
</dbReference>
<keyword evidence="1" id="KW-0677">Repeat</keyword>
<dbReference type="SUPFAM" id="SSF54928">
    <property type="entry name" value="RNA-binding domain, RBD"/>
    <property type="match status" value="2"/>
</dbReference>
<dbReference type="InterPro" id="IPR012677">
    <property type="entry name" value="Nucleotide-bd_a/b_plait_sf"/>
</dbReference>
<feature type="region of interest" description="Disordered" evidence="3">
    <location>
        <begin position="272"/>
        <end position="293"/>
    </location>
</feature>
<dbReference type="PANTHER" id="PTHR48032:SF6">
    <property type="entry name" value="RNA-BINDING (RRM_RBD_RNP MOTIFS) FAMILY PROTEIN"/>
    <property type="match status" value="1"/>
</dbReference>
<evidence type="ECO:0000256" key="2">
    <source>
        <dbReference type="ARBA" id="ARBA00022884"/>
    </source>
</evidence>